<accession>F8P2K9</accession>
<dbReference type="GeneID" id="18820254"/>
<proteinExistence type="predicted"/>
<organism>
    <name type="scientific">Serpula lacrymans var. lacrymans (strain S7.9)</name>
    <name type="common">Dry rot fungus</name>
    <dbReference type="NCBI Taxonomy" id="578457"/>
    <lineage>
        <taxon>Eukaryota</taxon>
        <taxon>Fungi</taxon>
        <taxon>Dikarya</taxon>
        <taxon>Basidiomycota</taxon>
        <taxon>Agaricomycotina</taxon>
        <taxon>Agaricomycetes</taxon>
        <taxon>Agaricomycetidae</taxon>
        <taxon>Boletales</taxon>
        <taxon>Coniophorineae</taxon>
        <taxon>Serpulaceae</taxon>
        <taxon>Serpula</taxon>
    </lineage>
</organism>
<protein>
    <submittedName>
        <fullName evidence="1">Uncharacterized protein</fullName>
    </submittedName>
</protein>
<dbReference type="HOGENOM" id="CLU_3015602_0_0_1"/>
<dbReference type="RefSeq" id="XP_007320932.1">
    <property type="nucleotide sequence ID" value="XM_007320870.1"/>
</dbReference>
<sequence>MLKSDKGLSLGWDFRCVYVIAPLKKTSATILGNQLDVVTASQLTTQITKQSNDEDA</sequence>
<name>F8P2K9_SERL9</name>
<evidence type="ECO:0000313" key="1">
    <source>
        <dbReference type="EMBL" id="EGO22394.1"/>
    </source>
</evidence>
<dbReference type="KEGG" id="sla:SERLADRAFT_473144"/>
<dbReference type="EMBL" id="GL945437">
    <property type="protein sequence ID" value="EGO22394.1"/>
    <property type="molecule type" value="Genomic_DNA"/>
</dbReference>
<dbReference type="Proteomes" id="UP000008064">
    <property type="component" value="Unassembled WGS sequence"/>
</dbReference>
<gene>
    <name evidence="1" type="ORF">SERLADRAFT_473144</name>
</gene>
<reference evidence="1" key="1">
    <citation type="submission" date="2011-04" db="EMBL/GenBank/DDBJ databases">
        <title>Evolution of plant cell wall degrading machinery underlies the functional diversity of forest fungi.</title>
        <authorList>
            <consortium name="US DOE Joint Genome Institute (JGI-PGF)"/>
            <person name="Eastwood D.C."/>
            <person name="Floudas D."/>
            <person name="Binder M."/>
            <person name="Majcherczyk A."/>
            <person name="Schneider P."/>
            <person name="Aerts A."/>
            <person name="Asiegbu F.O."/>
            <person name="Baker S.E."/>
            <person name="Barry K."/>
            <person name="Bendiksby M."/>
            <person name="Blumentritt M."/>
            <person name="Coutinho P.M."/>
            <person name="Cullen D."/>
            <person name="Cullen D."/>
            <person name="Gathman A."/>
            <person name="Goodell B."/>
            <person name="Henrissat B."/>
            <person name="Ihrmark K."/>
            <person name="Kauserud H."/>
            <person name="Kohler A."/>
            <person name="LaButti K."/>
            <person name="Lapidus A."/>
            <person name="Lavin J.L."/>
            <person name="Lee Y.-H."/>
            <person name="Lindquist E."/>
            <person name="Lilly W."/>
            <person name="Lucas S."/>
            <person name="Morin E."/>
            <person name="Murat C."/>
            <person name="Oguiza J.A."/>
            <person name="Park J."/>
            <person name="Pisabarro A.G."/>
            <person name="Riley R."/>
            <person name="Rosling A."/>
            <person name="Salamov A."/>
            <person name="Schmidt O."/>
            <person name="Schmutz J."/>
            <person name="Skrede I."/>
            <person name="Stenlid J."/>
            <person name="Wiebenga A."/>
            <person name="Xie X."/>
            <person name="Kues U."/>
            <person name="Hibbett D.S."/>
            <person name="Hoffmeister D."/>
            <person name="Hogberg N."/>
            <person name="Martin F."/>
            <person name="Grigoriev I.V."/>
            <person name="Watkinson S.C."/>
        </authorList>
    </citation>
    <scope>NUCLEOTIDE SEQUENCE</scope>
    <source>
        <strain evidence="1">S7.9</strain>
    </source>
</reference>
<dbReference type="AlphaFoldDB" id="F8P2K9"/>